<dbReference type="OMA" id="CRVDCTR"/>
<evidence type="ECO:0000313" key="5">
    <source>
        <dbReference type="Proteomes" id="UP000827892"/>
    </source>
</evidence>
<feature type="signal peptide" evidence="2">
    <location>
        <begin position="1"/>
        <end position="22"/>
    </location>
</feature>
<organism evidence="4 5">
    <name type="scientific">Caenorhabditis briggsae</name>
    <dbReference type="NCBI Taxonomy" id="6238"/>
    <lineage>
        <taxon>Eukaryota</taxon>
        <taxon>Metazoa</taxon>
        <taxon>Ecdysozoa</taxon>
        <taxon>Nematoda</taxon>
        <taxon>Chromadorea</taxon>
        <taxon>Rhabditida</taxon>
        <taxon>Rhabditina</taxon>
        <taxon>Rhabditomorpha</taxon>
        <taxon>Rhabditoidea</taxon>
        <taxon>Rhabditidae</taxon>
        <taxon>Peloderinae</taxon>
        <taxon>Caenorhabditis</taxon>
    </lineage>
</organism>
<keyword evidence="1" id="KW-0722">Serine protease inhibitor</keyword>
<dbReference type="InterPro" id="IPR002919">
    <property type="entry name" value="TIL_dom"/>
</dbReference>
<keyword evidence="1" id="KW-0646">Protease inhibitor</keyword>
<feature type="domain" description="TIL" evidence="3">
    <location>
        <begin position="32"/>
        <end position="85"/>
    </location>
</feature>
<accession>A0AAE8ZNR7</accession>
<proteinExistence type="predicted"/>
<dbReference type="EMBL" id="CP090896">
    <property type="protein sequence ID" value="ULT82911.1"/>
    <property type="molecule type" value="Genomic_DNA"/>
</dbReference>
<dbReference type="Proteomes" id="UP000827892">
    <property type="component" value="Chromosome X"/>
</dbReference>
<dbReference type="KEGG" id="cbr:CBG_10908"/>
<name>A0AAE8ZNR7_CAEBR</name>
<gene>
    <name evidence="4" type="ORF">L3Y34_012270</name>
</gene>
<dbReference type="AlphaFoldDB" id="A0AAE8ZNR7"/>
<feature type="chain" id="PRO_5042004816" description="TIL domain-containing protein" evidence="2">
    <location>
        <begin position="23"/>
        <end position="164"/>
    </location>
</feature>
<protein>
    <recommendedName>
        <fullName evidence="3">TIL domain-containing protein</fullName>
    </recommendedName>
</protein>
<keyword evidence="2" id="KW-0732">Signal</keyword>
<dbReference type="CDD" id="cd19941">
    <property type="entry name" value="TIL"/>
    <property type="match status" value="1"/>
</dbReference>
<dbReference type="Pfam" id="PF01826">
    <property type="entry name" value="TIL"/>
    <property type="match status" value="1"/>
</dbReference>
<dbReference type="GO" id="GO:0004867">
    <property type="term" value="F:serine-type endopeptidase inhibitor activity"/>
    <property type="evidence" value="ECO:0007669"/>
    <property type="project" value="UniProtKB-KW"/>
</dbReference>
<reference evidence="4 5" key="1">
    <citation type="submission" date="2022-05" db="EMBL/GenBank/DDBJ databases">
        <title>Chromosome-level reference genomes for two strains of Caenorhabditis briggsae: an improved platform for comparative genomics.</title>
        <authorList>
            <person name="Stevens L."/>
            <person name="Andersen E.C."/>
        </authorList>
    </citation>
    <scope>NUCLEOTIDE SEQUENCE [LARGE SCALE GENOMIC DNA]</scope>
    <source>
        <strain evidence="4">QX1410_ONT</strain>
        <tissue evidence="4">Whole-organism</tissue>
    </source>
</reference>
<evidence type="ECO:0000259" key="3">
    <source>
        <dbReference type="Pfam" id="PF01826"/>
    </source>
</evidence>
<evidence type="ECO:0000256" key="2">
    <source>
        <dbReference type="SAM" id="SignalP"/>
    </source>
</evidence>
<dbReference type="SUPFAM" id="SSF57567">
    <property type="entry name" value="Serine protease inhibitors"/>
    <property type="match status" value="1"/>
</dbReference>
<dbReference type="Gene3D" id="2.10.25.10">
    <property type="entry name" value="Laminin"/>
    <property type="match status" value="1"/>
</dbReference>
<evidence type="ECO:0000313" key="4">
    <source>
        <dbReference type="EMBL" id="ULT82911.1"/>
    </source>
</evidence>
<evidence type="ECO:0000256" key="1">
    <source>
        <dbReference type="ARBA" id="ARBA00022900"/>
    </source>
</evidence>
<dbReference type="InterPro" id="IPR036084">
    <property type="entry name" value="Ser_inhib-like_sf"/>
</dbReference>
<sequence length="164" mass="18553">MMFFLRVSVCLIFLVITSSVQGKWYSTSPGNCRINENYTPCTQLCPPTCEAPNPTCRVDCTRPSCNCIQGYVYNHEGRCIPSTSCLRQMPIRCEYNLQCPSRFSCTRGFCVEISSGQSTGVFSSYASSTSAHRHQVQFGSLTCTRDKHCPERKICINKYCKMFE</sequence>